<protein>
    <recommendedName>
        <fullName evidence="4">DUF2271 domain-containing protein</fullName>
    </recommendedName>
</protein>
<evidence type="ECO:0000313" key="2">
    <source>
        <dbReference type="EMBL" id="SHI56908.1"/>
    </source>
</evidence>
<keyword evidence="1" id="KW-0732">Signal</keyword>
<dbReference type="STRING" id="1118202.SAMN05443429_102252"/>
<evidence type="ECO:0008006" key="4">
    <source>
        <dbReference type="Google" id="ProtNLM"/>
    </source>
</evidence>
<feature type="chain" id="PRO_5012048007" description="DUF2271 domain-containing protein" evidence="1">
    <location>
        <begin position="21"/>
        <end position="157"/>
    </location>
</feature>
<keyword evidence="3" id="KW-1185">Reference proteome</keyword>
<feature type="signal peptide" evidence="1">
    <location>
        <begin position="1"/>
        <end position="20"/>
    </location>
</feature>
<organism evidence="2 3">
    <name type="scientific">Cruoricaptor ignavus</name>
    <dbReference type="NCBI Taxonomy" id="1118202"/>
    <lineage>
        <taxon>Bacteria</taxon>
        <taxon>Pseudomonadati</taxon>
        <taxon>Bacteroidota</taxon>
        <taxon>Flavobacteriia</taxon>
        <taxon>Flavobacteriales</taxon>
        <taxon>Weeksellaceae</taxon>
        <taxon>Cruoricaptor</taxon>
    </lineage>
</organism>
<gene>
    <name evidence="2" type="ORF">SAMN05443429_102252</name>
</gene>
<dbReference type="Pfam" id="PF10029">
    <property type="entry name" value="DUF2271"/>
    <property type="match status" value="1"/>
</dbReference>
<reference evidence="2 3" key="1">
    <citation type="submission" date="2016-11" db="EMBL/GenBank/DDBJ databases">
        <authorList>
            <person name="Jaros S."/>
            <person name="Januszkiewicz K."/>
            <person name="Wedrychowicz H."/>
        </authorList>
    </citation>
    <scope>NUCLEOTIDE SEQUENCE [LARGE SCALE GENOMIC DNA]</scope>
    <source>
        <strain evidence="2 3">DSM 25479</strain>
    </source>
</reference>
<dbReference type="InterPro" id="IPR014469">
    <property type="entry name" value="DUF2271"/>
</dbReference>
<proteinExistence type="predicted"/>
<name>A0A1M6C849_9FLAO</name>
<dbReference type="OrthoDB" id="1430845at2"/>
<dbReference type="Proteomes" id="UP000184335">
    <property type="component" value="Unassembled WGS sequence"/>
</dbReference>
<dbReference type="EMBL" id="FQYI01000002">
    <property type="protein sequence ID" value="SHI56908.1"/>
    <property type="molecule type" value="Genomic_DNA"/>
</dbReference>
<evidence type="ECO:0000256" key="1">
    <source>
        <dbReference type="SAM" id="SignalP"/>
    </source>
</evidence>
<evidence type="ECO:0000313" key="3">
    <source>
        <dbReference type="Proteomes" id="UP000184335"/>
    </source>
</evidence>
<accession>A0A1M6C849</accession>
<dbReference type="AlphaFoldDB" id="A0A1M6C849"/>
<sequence>MKHFARISFLFLLISGISVSAQKYRCLIQMTNYSGEGAYIVASVVDAKGNYRKTLAVLGPEKKWYKNLKEWNKAQKVKPEQLSAITGASVSGGDRAVKTFDIPDSWLNKGYRLRFETAVEDREYHAIDAEIPLATEAISTKTEGKGYIRYVKLSRIQ</sequence>
<dbReference type="RefSeq" id="WP_073178429.1">
    <property type="nucleotide sequence ID" value="NZ_FQYI01000002.1"/>
</dbReference>